<name>A0A941D2A7_9CAUL</name>
<dbReference type="PANTHER" id="PTHR35580:SF1">
    <property type="entry name" value="PHYTASE-LIKE DOMAIN-CONTAINING PROTEIN"/>
    <property type="match status" value="1"/>
</dbReference>
<evidence type="ECO:0000313" key="1">
    <source>
        <dbReference type="EMBL" id="MBR7619571.1"/>
    </source>
</evidence>
<organism evidence="1 2">
    <name type="scientific">Phenylobacterium glaciei</name>
    <dbReference type="NCBI Taxonomy" id="2803784"/>
    <lineage>
        <taxon>Bacteria</taxon>
        <taxon>Pseudomonadati</taxon>
        <taxon>Pseudomonadota</taxon>
        <taxon>Alphaproteobacteria</taxon>
        <taxon>Caulobacterales</taxon>
        <taxon>Caulobacteraceae</taxon>
        <taxon>Phenylobacterium</taxon>
    </lineage>
</organism>
<comment type="caution">
    <text evidence="1">The sequence shown here is derived from an EMBL/GenBank/DDBJ whole genome shotgun (WGS) entry which is preliminary data.</text>
</comment>
<dbReference type="Proteomes" id="UP000622580">
    <property type="component" value="Unassembled WGS sequence"/>
</dbReference>
<dbReference type="SUPFAM" id="SSF63829">
    <property type="entry name" value="Calcium-dependent phosphotriesterase"/>
    <property type="match status" value="1"/>
</dbReference>
<dbReference type="PANTHER" id="PTHR35580">
    <property type="entry name" value="CELL SURFACE GLYCOPROTEIN (S-LAYER PROTEIN)-LIKE PROTEIN"/>
    <property type="match status" value="1"/>
</dbReference>
<evidence type="ECO:0000313" key="2">
    <source>
        <dbReference type="Proteomes" id="UP000622580"/>
    </source>
</evidence>
<dbReference type="EMBL" id="JAGSGD010000001">
    <property type="protein sequence ID" value="MBR7619571.1"/>
    <property type="molecule type" value="Genomic_DNA"/>
</dbReference>
<dbReference type="InterPro" id="IPR052918">
    <property type="entry name" value="Motility_Chemotaxis_Reg"/>
</dbReference>
<sequence length="933" mass="96203">MTVTFDTNILLNYYQGRAGAPLTTAGATNAAVKKYAPSAPWLPGAQTASNTPALMTTAVKNAMLGHKLVDESAAKLDLAGASADYKKLFALYQGIDTLAGVVDQMSAKNVNSADKARIQSVFTKGLAEITAYTDQLDLDQLRLTRASVSDKAKSTVGVSRAKTDYTTPPLVSGDVNAPVDAFQGDVKFNISIKRVNTIHDVAIDLDEMGATPRNMANVTAYINGKLGDAEVGTSVSSLRIPGGDRMVQIAGKATKVGVNPDQWAMKFNIDSGDTLTFSAPKTEPAIYLAQSVGNPDPDGKSTTKDGVITSQLLKVQTDTTDVTPPPQATGVANFIDGRVWSKDMEKSVGAVHATQVAPDGSVYVLADVTDRTAGQAIKGDQDVALLKYDSAGKLLFTRTLGAANSASGLALAVSSDGKIAIAGKVTGDLSGAAEGALNSGATGSFATQSDSFVTVMDADGQEQWTERRGARQNDEATSIAFGADGSVYVAGRAQSSLPGTTGLGGWDSYIEGFKADAKNKVSTLFVQNVGSSGSDRPGGLVVDGNSLVLANNEAGRAVLHRFDLSGGTATETATRDLGDLAGGSIAGLALDGGQLVIAGSAGSDSLTAGVTTRAYTAGLDAFAARISSSLTAGAGDRLAYYGGAGDEKVAGLAISEGRVYLTGQAGSDLPGLDAVAKKDGFLTELNLDTGATGFTRRFSGTGGYATPTAIAVDNSGASALDRLGLPKGTMDMTDSVQLGAISAVRPGDQFQVRGAATGPFKTITIDAGETLETLVTKLKRGLNYQANVSVVTSDGQRKLQIKPLNPRTILEFAYGKTGKDALSLLGIPEGVVRATVTSKDGKTTSADGKGNFYGLGMDKDMNLSSTEDIAHTKAELASALNVIRTAYKDLKEAAMPESEKKAEKAKATGKVPAYLTSQIANYQAALDRLKGAS</sequence>
<keyword evidence="2" id="KW-1185">Reference proteome</keyword>
<dbReference type="RefSeq" id="WP_215339917.1">
    <property type="nucleotide sequence ID" value="NZ_JAGSGD010000001.1"/>
</dbReference>
<reference evidence="1" key="1">
    <citation type="submission" date="2021-04" db="EMBL/GenBank/DDBJ databases">
        <title>Draft genome assembly of strain Phenylobacterium sp. 20VBR1 using MiniION and Illumina platforms.</title>
        <authorList>
            <person name="Thomas F.A."/>
            <person name="Krishnan K.P."/>
            <person name="Sinha R.K."/>
        </authorList>
    </citation>
    <scope>NUCLEOTIDE SEQUENCE</scope>
    <source>
        <strain evidence="1">20VBR1</strain>
    </source>
</reference>
<proteinExistence type="predicted"/>
<dbReference type="AlphaFoldDB" id="A0A941D2A7"/>
<accession>A0A941D2A7</accession>
<gene>
    <name evidence="1" type="ORF">JKL49_09245</name>
</gene>
<protein>
    <submittedName>
        <fullName evidence="1">Uncharacterized protein</fullName>
    </submittedName>
</protein>